<evidence type="ECO:0000313" key="2">
    <source>
        <dbReference type="Proteomes" id="UP000237968"/>
    </source>
</evidence>
<dbReference type="EMBL" id="PVNK01000136">
    <property type="protein sequence ID" value="PRQ01085.1"/>
    <property type="molecule type" value="Genomic_DNA"/>
</dbReference>
<proteinExistence type="predicted"/>
<protein>
    <submittedName>
        <fullName evidence="1">Uncharacterized protein</fullName>
    </submittedName>
</protein>
<comment type="caution">
    <text evidence="1">The sequence shown here is derived from an EMBL/GenBank/DDBJ whole genome shotgun (WGS) entry which is preliminary data.</text>
</comment>
<evidence type="ECO:0000313" key="1">
    <source>
        <dbReference type="EMBL" id="PRQ01085.1"/>
    </source>
</evidence>
<reference evidence="1 2" key="1">
    <citation type="submission" date="2018-03" db="EMBL/GenBank/DDBJ databases">
        <title>Draft Genome Sequences of the Obligatory Marine Myxobacteria Enhygromyxa salina SWB005.</title>
        <authorList>
            <person name="Poehlein A."/>
            <person name="Moghaddam J.A."/>
            <person name="Harms H."/>
            <person name="Alanjari M."/>
            <person name="Koenig G.M."/>
            <person name="Daniel R."/>
            <person name="Schaeberle T.F."/>
        </authorList>
    </citation>
    <scope>NUCLEOTIDE SEQUENCE [LARGE SCALE GENOMIC DNA]</scope>
    <source>
        <strain evidence="1 2">SWB005</strain>
    </source>
</reference>
<dbReference type="Proteomes" id="UP000237968">
    <property type="component" value="Unassembled WGS sequence"/>
</dbReference>
<keyword evidence="2" id="KW-1185">Reference proteome</keyword>
<dbReference type="AlphaFoldDB" id="A0A2S9Y7L1"/>
<name>A0A2S9Y7L1_9BACT</name>
<accession>A0A2S9Y7L1</accession>
<gene>
    <name evidence="1" type="ORF">ENSA5_27670</name>
</gene>
<sequence>MQQVAQPTTTNIPLYRHSKRGHWGVAGLLWERDGKRGYQFSDGKMRVFKEGYYHLLEDAQAPGDGSAKAVRRLTRLARADSVTESTRLPTLRDQILLFRRNFPEGFSGKAWMKKYRGLDARKRLKRHRDPAISDAHRLSVDKLEPLIEARDWDEIFDRLLALATGSNLVPSSHVKKLRKIRPSRDLSVAIYDWLKSDMDDDDTERRFNVLVRYLGDAATWPIVSMIGGLVDPEHHTCVRPSVYTEQGTMLLPNFKAVRRPRFKNYARYLHMAKTVSDELEAAGLPPRDLLDVYDFIWETLRKAAREDLLAQYELPPPEVVNATDEAAEQAEAA</sequence>
<organism evidence="1 2">
    <name type="scientific">Enhygromyxa salina</name>
    <dbReference type="NCBI Taxonomy" id="215803"/>
    <lineage>
        <taxon>Bacteria</taxon>
        <taxon>Pseudomonadati</taxon>
        <taxon>Myxococcota</taxon>
        <taxon>Polyangia</taxon>
        <taxon>Nannocystales</taxon>
        <taxon>Nannocystaceae</taxon>
        <taxon>Enhygromyxa</taxon>
    </lineage>
</organism>